<proteinExistence type="predicted"/>
<name>A0A4U3L4P1_9BACT</name>
<feature type="signal peptide" evidence="1">
    <location>
        <begin position="1"/>
        <end position="17"/>
    </location>
</feature>
<sequence length="203" mass="22585">MKKICFFILTILFAACSGNNLKRVLVISKGTATIDKEAKTITVTSGTSSEEQTVDFDTKDKITLQITSQAGKATVDLDSPGYYVLNAKPDTIVGSYQRYGAPPTETKVYTQEFLKHQIDSLQQLIKDSNVSAANRNYFILPNHAVKVTDNTDAFIVGPFHKMTSIQQQGNKEPEVYRFFMVSEIRETIEHLKSLTTAPPSPNQ</sequence>
<reference evidence="2 3" key="1">
    <citation type="submission" date="2019-05" db="EMBL/GenBank/DDBJ databases">
        <title>Panacibacter sp. strain 17mud1-8 Genome sequencing and assembly.</title>
        <authorList>
            <person name="Chhetri G."/>
        </authorList>
    </citation>
    <scope>NUCLEOTIDE SEQUENCE [LARGE SCALE GENOMIC DNA]</scope>
    <source>
        <strain evidence="2 3">17mud1-8</strain>
    </source>
</reference>
<evidence type="ECO:0008006" key="4">
    <source>
        <dbReference type="Google" id="ProtNLM"/>
    </source>
</evidence>
<keyword evidence="3" id="KW-1185">Reference proteome</keyword>
<feature type="chain" id="PRO_5020602289" description="DUF4369 domain-containing protein" evidence="1">
    <location>
        <begin position="18"/>
        <end position="203"/>
    </location>
</feature>
<organism evidence="2 3">
    <name type="scientific">Ilyomonas limi</name>
    <dbReference type="NCBI Taxonomy" id="2575867"/>
    <lineage>
        <taxon>Bacteria</taxon>
        <taxon>Pseudomonadati</taxon>
        <taxon>Bacteroidota</taxon>
        <taxon>Chitinophagia</taxon>
        <taxon>Chitinophagales</taxon>
        <taxon>Chitinophagaceae</taxon>
        <taxon>Ilyomonas</taxon>
    </lineage>
</organism>
<dbReference type="Proteomes" id="UP000305848">
    <property type="component" value="Unassembled WGS sequence"/>
</dbReference>
<evidence type="ECO:0000313" key="3">
    <source>
        <dbReference type="Proteomes" id="UP000305848"/>
    </source>
</evidence>
<dbReference type="RefSeq" id="WP_137261725.1">
    <property type="nucleotide sequence ID" value="NZ_SZQL01000007.1"/>
</dbReference>
<keyword evidence="1" id="KW-0732">Signal</keyword>
<gene>
    <name evidence="2" type="ORF">FC093_10465</name>
</gene>
<evidence type="ECO:0000256" key="1">
    <source>
        <dbReference type="SAM" id="SignalP"/>
    </source>
</evidence>
<dbReference type="EMBL" id="SZQL01000007">
    <property type="protein sequence ID" value="TKK68537.1"/>
    <property type="molecule type" value="Genomic_DNA"/>
</dbReference>
<dbReference type="PROSITE" id="PS51257">
    <property type="entry name" value="PROKAR_LIPOPROTEIN"/>
    <property type="match status" value="1"/>
</dbReference>
<protein>
    <recommendedName>
        <fullName evidence="4">DUF4369 domain-containing protein</fullName>
    </recommendedName>
</protein>
<dbReference type="AlphaFoldDB" id="A0A4U3L4P1"/>
<dbReference type="OrthoDB" id="652198at2"/>
<comment type="caution">
    <text evidence="2">The sequence shown here is derived from an EMBL/GenBank/DDBJ whole genome shotgun (WGS) entry which is preliminary data.</text>
</comment>
<evidence type="ECO:0000313" key="2">
    <source>
        <dbReference type="EMBL" id="TKK68537.1"/>
    </source>
</evidence>
<accession>A0A4U3L4P1</accession>